<dbReference type="Pfam" id="PF01510">
    <property type="entry name" value="Amidase_2"/>
    <property type="match status" value="1"/>
</dbReference>
<comment type="caution">
    <text evidence="5">The sequence shown here is derived from an EMBL/GenBank/DDBJ whole genome shotgun (WGS) entry which is preliminary data.</text>
</comment>
<evidence type="ECO:0000313" key="6">
    <source>
        <dbReference type="Proteomes" id="UP001597183"/>
    </source>
</evidence>
<dbReference type="PANTHER" id="PTHR11022">
    <property type="entry name" value="PEPTIDOGLYCAN RECOGNITION PROTEIN"/>
    <property type="match status" value="1"/>
</dbReference>
<dbReference type="Gene3D" id="3.40.80.10">
    <property type="entry name" value="Peptidoglycan recognition protein-like"/>
    <property type="match status" value="1"/>
</dbReference>
<keyword evidence="6" id="KW-1185">Reference proteome</keyword>
<dbReference type="RefSeq" id="WP_317790930.1">
    <property type="nucleotide sequence ID" value="NZ_AP028461.1"/>
</dbReference>
<dbReference type="InterPro" id="IPR036505">
    <property type="entry name" value="Amidase/PGRP_sf"/>
</dbReference>
<name>A0ABW4AJ84_9ACTN</name>
<evidence type="ECO:0000313" key="5">
    <source>
        <dbReference type="EMBL" id="MFD1370243.1"/>
    </source>
</evidence>
<comment type="similarity">
    <text evidence="1">Belongs to the N-acetylmuramoyl-L-alanine amidase 2 family.</text>
</comment>
<dbReference type="InterPro" id="IPR006619">
    <property type="entry name" value="PGRP_domain_met/bac"/>
</dbReference>
<feature type="region of interest" description="Disordered" evidence="2">
    <location>
        <begin position="174"/>
        <end position="203"/>
    </location>
</feature>
<evidence type="ECO:0000256" key="2">
    <source>
        <dbReference type="SAM" id="MobiDB-lite"/>
    </source>
</evidence>
<dbReference type="PANTHER" id="PTHR11022:SF41">
    <property type="entry name" value="PEPTIDOGLYCAN-RECOGNITION PROTEIN LC-RELATED"/>
    <property type="match status" value="1"/>
</dbReference>
<keyword evidence="3" id="KW-0732">Signal</keyword>
<dbReference type="SUPFAM" id="SSF55846">
    <property type="entry name" value="N-acetylmuramoyl-L-alanine amidase-like"/>
    <property type="match status" value="1"/>
</dbReference>
<dbReference type="InterPro" id="IPR015510">
    <property type="entry name" value="PGRP"/>
</dbReference>
<feature type="domain" description="Peptidoglycan recognition protein family" evidence="4">
    <location>
        <begin position="217"/>
        <end position="365"/>
    </location>
</feature>
<dbReference type="CDD" id="cd06583">
    <property type="entry name" value="PGRP"/>
    <property type="match status" value="1"/>
</dbReference>
<evidence type="ECO:0000256" key="1">
    <source>
        <dbReference type="ARBA" id="ARBA00007553"/>
    </source>
</evidence>
<dbReference type="Gene3D" id="2.60.120.260">
    <property type="entry name" value="Galactose-binding domain-like"/>
    <property type="match status" value="1"/>
</dbReference>
<evidence type="ECO:0000256" key="3">
    <source>
        <dbReference type="SAM" id="SignalP"/>
    </source>
</evidence>
<protein>
    <submittedName>
        <fullName evidence="5">Peptidoglycan recognition protein</fullName>
    </submittedName>
</protein>
<feature type="chain" id="PRO_5046912245" evidence="3">
    <location>
        <begin position="30"/>
        <end position="709"/>
    </location>
</feature>
<feature type="signal peptide" evidence="3">
    <location>
        <begin position="1"/>
        <end position="29"/>
    </location>
</feature>
<dbReference type="InterPro" id="IPR002502">
    <property type="entry name" value="Amidase_domain"/>
</dbReference>
<dbReference type="Proteomes" id="UP001597183">
    <property type="component" value="Unassembled WGS sequence"/>
</dbReference>
<feature type="region of interest" description="Disordered" evidence="2">
    <location>
        <begin position="125"/>
        <end position="144"/>
    </location>
</feature>
<proteinExistence type="inferred from homology"/>
<gene>
    <name evidence="5" type="ORF">ACFQ5G_33320</name>
</gene>
<organism evidence="5 6">
    <name type="scientific">Actinoplanes sichuanensis</name>
    <dbReference type="NCBI Taxonomy" id="512349"/>
    <lineage>
        <taxon>Bacteria</taxon>
        <taxon>Bacillati</taxon>
        <taxon>Actinomycetota</taxon>
        <taxon>Actinomycetes</taxon>
        <taxon>Micromonosporales</taxon>
        <taxon>Micromonosporaceae</taxon>
        <taxon>Actinoplanes</taxon>
    </lineage>
</organism>
<dbReference type="EMBL" id="JBHTMK010000043">
    <property type="protein sequence ID" value="MFD1370243.1"/>
    <property type="molecule type" value="Genomic_DNA"/>
</dbReference>
<reference evidence="6" key="1">
    <citation type="journal article" date="2019" name="Int. J. Syst. Evol. Microbiol.">
        <title>The Global Catalogue of Microorganisms (GCM) 10K type strain sequencing project: providing services to taxonomists for standard genome sequencing and annotation.</title>
        <authorList>
            <consortium name="The Broad Institute Genomics Platform"/>
            <consortium name="The Broad Institute Genome Sequencing Center for Infectious Disease"/>
            <person name="Wu L."/>
            <person name="Ma J."/>
        </authorList>
    </citation>
    <scope>NUCLEOTIDE SEQUENCE [LARGE SCALE GENOMIC DNA]</scope>
    <source>
        <strain evidence="6">CCM 7526</strain>
    </source>
</reference>
<sequence>MRRSRPTARLVALLPALTVVIAGSGAAMRSPVTATRTAGPDPVLQTFGLAESGMRLTGGHTIAARSAVAPAAPRTAELARRTTAPFSLVGVTWADPDSMPKGTIEVRTRRLGTGTWSTWRLLETDNPDASAGGPGVRGSSDPLWVGPSDGVQARMTAIGDTAMPAGLRVDLINPDAPETDAPPAMTPVARQEPSGSADRPAGKTAEVPVVLPVRPVPRLVTRSGWAADESIVKEPPEYTGAVHIVFVHHTATGNGYDCTESASIVRGIERFHVKSKGWNDIGYNFLVDKCGRIFEGRGGGVHRSVLGAHTLGFNANASAVAVIGDYRSTAIPTAARASVAQLAAYKLGAWSNPPLGRVGLVSGGSDRFPAGRTALLNRISGHRDTGRTECPGNALYAQLPAIRAAAGAAPAGLRFRKVNGATAYGGKFYTKGPAGPAWDLTTPTRMMDRFEVWVDGRLSAAAPSGHRQVAAPMEPGEHKVTVKAVHLSGKVATTSAEVIVDPVAPQFGQPPLVALREGVIGASAPVRVGWAATDTSGLKSVRVTGADTTNLSGGTRQHTATARLGEPSTWAVTATDRAGNSSSDSVTRTPVLLTEAEATRTGTWRTVRDQGFLGGEAVAGSAAGASLSWTFTGSSASVVASRTDASGRVRIYVDEEFAGVVDLRSANAGNGRAVWTRSWRGSGTHTVRVQAEGTSGRPSVVLDGLVYLR</sequence>
<evidence type="ECO:0000259" key="4">
    <source>
        <dbReference type="SMART" id="SM00701"/>
    </source>
</evidence>
<accession>A0ABW4AJ84</accession>
<dbReference type="SMART" id="SM00701">
    <property type="entry name" value="PGRP"/>
    <property type="match status" value="1"/>
</dbReference>